<dbReference type="EMBL" id="CP126660">
    <property type="protein sequence ID" value="WKA00777.1"/>
    <property type="molecule type" value="Genomic_DNA"/>
</dbReference>
<proteinExistence type="predicted"/>
<accession>A0ABY9D065</accession>
<name>A0ABY9D065_VITVI</name>
<organism evidence="1 2">
    <name type="scientific">Vitis vinifera</name>
    <name type="common">Grape</name>
    <dbReference type="NCBI Taxonomy" id="29760"/>
    <lineage>
        <taxon>Eukaryota</taxon>
        <taxon>Viridiplantae</taxon>
        <taxon>Streptophyta</taxon>
        <taxon>Embryophyta</taxon>
        <taxon>Tracheophyta</taxon>
        <taxon>Spermatophyta</taxon>
        <taxon>Magnoliopsida</taxon>
        <taxon>eudicotyledons</taxon>
        <taxon>Gunneridae</taxon>
        <taxon>Pentapetalae</taxon>
        <taxon>rosids</taxon>
        <taxon>Vitales</taxon>
        <taxon>Vitaceae</taxon>
        <taxon>Viteae</taxon>
        <taxon>Vitis</taxon>
    </lineage>
</organism>
<protein>
    <submittedName>
        <fullName evidence="1">Uncharacterized protein</fullName>
    </submittedName>
</protein>
<evidence type="ECO:0000313" key="2">
    <source>
        <dbReference type="Proteomes" id="UP001227230"/>
    </source>
</evidence>
<sequence length="101" mass="11074">MSRTETQHGSNALSPPGPAVSFLLYFSIRQTQFDPINRFFSSLIFRVKGGFGEGRAWLIIIIMAVSGLQGAGQEAIRFWEAAAALFFGFRLRLEGSGDACL</sequence>
<keyword evidence="2" id="KW-1185">Reference proteome</keyword>
<gene>
    <name evidence="1" type="ORF">VitviT2T_019102</name>
</gene>
<dbReference type="Proteomes" id="UP001227230">
    <property type="component" value="Chromosome 13"/>
</dbReference>
<evidence type="ECO:0000313" key="1">
    <source>
        <dbReference type="EMBL" id="WKA00777.1"/>
    </source>
</evidence>
<reference evidence="1 2" key="1">
    <citation type="journal article" date="2023" name="Hortic Res">
        <title>The complete reference genome for grapevine (Vitis vinifera L.) genetics and breeding.</title>
        <authorList>
            <person name="Shi X."/>
            <person name="Cao S."/>
            <person name="Wang X."/>
            <person name="Huang S."/>
            <person name="Wang Y."/>
            <person name="Liu Z."/>
            <person name="Liu W."/>
            <person name="Leng X."/>
            <person name="Peng Y."/>
            <person name="Wang N."/>
            <person name="Wang Y."/>
            <person name="Ma Z."/>
            <person name="Xu X."/>
            <person name="Zhang F."/>
            <person name="Xue H."/>
            <person name="Zhong H."/>
            <person name="Wang Y."/>
            <person name="Zhang K."/>
            <person name="Velt A."/>
            <person name="Avia K."/>
            <person name="Holtgrawe D."/>
            <person name="Grimplet J."/>
            <person name="Matus J.T."/>
            <person name="Ware D."/>
            <person name="Wu X."/>
            <person name="Wang H."/>
            <person name="Liu C."/>
            <person name="Fang Y."/>
            <person name="Rustenholz C."/>
            <person name="Cheng Z."/>
            <person name="Xiao H."/>
            <person name="Zhou Y."/>
        </authorList>
    </citation>
    <scope>NUCLEOTIDE SEQUENCE [LARGE SCALE GENOMIC DNA]</scope>
    <source>
        <strain evidence="2">cv. Pinot noir / PN40024</strain>
        <tissue evidence="1">Leaf</tissue>
    </source>
</reference>